<keyword evidence="1" id="KW-0732">Signal</keyword>
<sequence length="275" mass="30010">MKRYSVLIAVAVFVLSLAGCTTAPSPGSTGKSRPVTNAADVQIIGMISGEKESSYQVEALLPTTNLSSVGQPLADKLSQEWDEFDSMTKEQQRTSSKLWGVVDIQTDTWDDCEEAIGFTLYNPLETLDWLSKTGYFGMERTDSQTPTAHVQATANASQTADRKLGEVSVIAGYKNGDVWITLTETVSSSTESFTIGSVYTGYATYEQDTVTTGSGIVVLIMTVNGTNNIGYYDGDYFDSTAYWVKDNVFYALRVFGNETDKTEIQATLDKILAEI</sequence>
<evidence type="ECO:0000256" key="1">
    <source>
        <dbReference type="SAM" id="SignalP"/>
    </source>
</evidence>
<dbReference type="PROSITE" id="PS51257">
    <property type="entry name" value="PROKAR_LIPOPROTEIN"/>
    <property type="match status" value="1"/>
</dbReference>
<proteinExistence type="predicted"/>
<organism evidence="2 3">
    <name type="scientific">Flavonifractor plautii</name>
    <name type="common">Fusobacterium plautii</name>
    <dbReference type="NCBI Taxonomy" id="292800"/>
    <lineage>
        <taxon>Bacteria</taxon>
        <taxon>Bacillati</taxon>
        <taxon>Bacillota</taxon>
        <taxon>Clostridia</taxon>
        <taxon>Eubacteriales</taxon>
        <taxon>Oscillospiraceae</taxon>
        <taxon>Flavonifractor</taxon>
    </lineage>
</organism>
<evidence type="ECO:0008006" key="4">
    <source>
        <dbReference type="Google" id="ProtNLM"/>
    </source>
</evidence>
<protein>
    <recommendedName>
        <fullName evidence="4">DUF4367 domain-containing protein</fullName>
    </recommendedName>
</protein>
<evidence type="ECO:0000313" key="3">
    <source>
        <dbReference type="Proteomes" id="UP000095746"/>
    </source>
</evidence>
<feature type="signal peptide" evidence="1">
    <location>
        <begin position="1"/>
        <end position="23"/>
    </location>
</feature>
<dbReference type="RefSeq" id="WP_035299136.1">
    <property type="nucleotide sequence ID" value="NZ_JADNAN010000199.1"/>
</dbReference>
<dbReference type="AlphaFoldDB" id="A0A174PC76"/>
<gene>
    <name evidence="2" type="ORF">ERS852411_03304</name>
</gene>
<feature type="chain" id="PRO_5038464713" description="DUF4367 domain-containing protein" evidence="1">
    <location>
        <begin position="24"/>
        <end position="275"/>
    </location>
</feature>
<accession>A0A174PC76</accession>
<evidence type="ECO:0000313" key="2">
    <source>
        <dbReference type="EMBL" id="CUP56667.1"/>
    </source>
</evidence>
<dbReference type="EMBL" id="CYZT01000404">
    <property type="protein sequence ID" value="CUP56667.1"/>
    <property type="molecule type" value="Genomic_DNA"/>
</dbReference>
<name>A0A174PC76_FLAPL</name>
<dbReference type="Proteomes" id="UP000095746">
    <property type="component" value="Unassembled WGS sequence"/>
</dbReference>
<reference evidence="2 3" key="1">
    <citation type="submission" date="2015-09" db="EMBL/GenBank/DDBJ databases">
        <authorList>
            <consortium name="Pathogen Informatics"/>
        </authorList>
    </citation>
    <scope>NUCLEOTIDE SEQUENCE [LARGE SCALE GENOMIC DNA]</scope>
    <source>
        <strain evidence="2 3">2789STDY5608854</strain>
    </source>
</reference>